<evidence type="ECO:0000256" key="1">
    <source>
        <dbReference type="SAM" id="SignalP"/>
    </source>
</evidence>
<keyword evidence="1" id="KW-0732">Signal</keyword>
<keyword evidence="2" id="KW-0449">Lipoprotein</keyword>
<dbReference type="STRING" id="246199.CUS_5723"/>
<name>E9SGP7_RUMAL</name>
<comment type="caution">
    <text evidence="2">The sequence shown here is derived from an EMBL/GenBank/DDBJ whole genome shotgun (WGS) entry which is preliminary data.</text>
</comment>
<proteinExistence type="predicted"/>
<sequence length="253" mass="27909">MVSIIKKVLIISAGIFTAIAASGCYGGNKRADVKNAISAVSEQFGADFKLKSKKFTGGTMCNVIVTCSETGDKEISVFQFDEKHPVYTDYMFVRYGDDAYSAIQKAAEKAETECKVVVIDLAVNHYPNVAYNSSSDLKTYLANNDFDIKVYIPHKLDKEGLIAEYKKLALSLRDSGINCHTLVLECCETKADLDAMTPPDHIPHKREDYDTGASEELNTSISSVYRSLAEYCEDPDDLKDVLIIVDGVTVKKI</sequence>
<dbReference type="PROSITE" id="PS51257">
    <property type="entry name" value="PROKAR_LIPOPROTEIN"/>
    <property type="match status" value="1"/>
</dbReference>
<gene>
    <name evidence="2" type="ORF">CUS_5723</name>
</gene>
<evidence type="ECO:0000313" key="3">
    <source>
        <dbReference type="Proteomes" id="UP000004259"/>
    </source>
</evidence>
<dbReference type="Proteomes" id="UP000004259">
    <property type="component" value="Unassembled WGS sequence"/>
</dbReference>
<feature type="signal peptide" evidence="1">
    <location>
        <begin position="1"/>
        <end position="20"/>
    </location>
</feature>
<protein>
    <submittedName>
        <fullName evidence="2">Putative lipoprotein</fullName>
    </submittedName>
</protein>
<dbReference type="EMBL" id="ADKM02000128">
    <property type="protein sequence ID" value="EGC01547.1"/>
    <property type="molecule type" value="Genomic_DNA"/>
</dbReference>
<dbReference type="RefSeq" id="WP_004167506.1">
    <property type="nucleotide sequence ID" value="NZ_ADKM02000128.1"/>
</dbReference>
<dbReference type="eggNOG" id="ENOG5032KGJ">
    <property type="taxonomic scope" value="Bacteria"/>
</dbReference>
<evidence type="ECO:0000313" key="2">
    <source>
        <dbReference type="EMBL" id="EGC01547.1"/>
    </source>
</evidence>
<keyword evidence="3" id="KW-1185">Reference proteome</keyword>
<accession>E9SGP7</accession>
<organism evidence="2 3">
    <name type="scientific">Ruminococcus albus 8</name>
    <dbReference type="NCBI Taxonomy" id="246199"/>
    <lineage>
        <taxon>Bacteria</taxon>
        <taxon>Bacillati</taxon>
        <taxon>Bacillota</taxon>
        <taxon>Clostridia</taxon>
        <taxon>Eubacteriales</taxon>
        <taxon>Oscillospiraceae</taxon>
        <taxon>Ruminococcus</taxon>
    </lineage>
</organism>
<dbReference type="AlphaFoldDB" id="E9SGP7"/>
<reference evidence="2 3" key="1">
    <citation type="submission" date="2011-02" db="EMBL/GenBank/DDBJ databases">
        <authorList>
            <person name="Nelson K.E."/>
            <person name="Sutton G."/>
            <person name="Torralba M."/>
            <person name="Durkin S."/>
            <person name="Harkins D."/>
            <person name="Montgomery R."/>
            <person name="Ziemer C."/>
            <person name="Klaassens E."/>
            <person name="Ocuiv P."/>
            <person name="Morrison M."/>
        </authorList>
    </citation>
    <scope>NUCLEOTIDE SEQUENCE [LARGE SCALE GENOMIC DNA]</scope>
    <source>
        <strain evidence="2 3">8</strain>
    </source>
</reference>
<feature type="chain" id="PRO_5003247227" evidence="1">
    <location>
        <begin position="21"/>
        <end position="253"/>
    </location>
</feature>